<dbReference type="Proteomes" id="UP000001022">
    <property type="component" value="Chromosome"/>
</dbReference>
<feature type="transmembrane region" description="Helical" evidence="1">
    <location>
        <begin position="110"/>
        <end position="130"/>
    </location>
</feature>
<proteinExistence type="predicted"/>
<gene>
    <name evidence="2" type="ordered locus">HD_0119</name>
</gene>
<name>Q7VPG2_HAEDU</name>
<dbReference type="EMBL" id="AE017143">
    <property type="protein sequence ID" value="AAP95119.1"/>
    <property type="molecule type" value="Genomic_DNA"/>
</dbReference>
<keyword evidence="1" id="KW-0472">Membrane</keyword>
<feature type="transmembrane region" description="Helical" evidence="1">
    <location>
        <begin position="29"/>
        <end position="56"/>
    </location>
</feature>
<dbReference type="HOGENOM" id="CLU_1254465_0_0_6"/>
<sequence length="220" mass="24523">MTSRWSLVKISCIFYSFLFKTLSSSNSPVWWLIALNVALVALDSPSILVISFSNAAKSLAVGKLSTLISIFVSRSSFFSMLSCRLNMSLFLAYLLSIFSQNSVPITPNTVAIMLQFFWINIIISIIFDCLRGPVGNKYNAPQVGRRAGVVSVSVSRTRNNRARIKRFAQSHHPITPFLSAARVVIQATARFVRSLGLMRHSCLLLSSVHSWRYVVLCAKI</sequence>
<dbReference type="AlphaFoldDB" id="Q7VPG2"/>
<dbReference type="STRING" id="233412.HD_0119"/>
<keyword evidence="3" id="KW-1185">Reference proteome</keyword>
<protein>
    <submittedName>
        <fullName evidence="2">Uncharacterized protein</fullName>
    </submittedName>
</protein>
<keyword evidence="1" id="KW-0812">Transmembrane</keyword>
<dbReference type="KEGG" id="hdu:HD_0119"/>
<keyword evidence="1" id="KW-1133">Transmembrane helix</keyword>
<evidence type="ECO:0000313" key="3">
    <source>
        <dbReference type="Proteomes" id="UP000001022"/>
    </source>
</evidence>
<evidence type="ECO:0000313" key="2">
    <source>
        <dbReference type="EMBL" id="AAP95119.1"/>
    </source>
</evidence>
<evidence type="ECO:0000256" key="1">
    <source>
        <dbReference type="SAM" id="Phobius"/>
    </source>
</evidence>
<accession>Q7VPG2</accession>
<organism evidence="2 3">
    <name type="scientific">Haemophilus ducreyi (strain 35000HP / ATCC 700724)</name>
    <dbReference type="NCBI Taxonomy" id="233412"/>
    <lineage>
        <taxon>Bacteria</taxon>
        <taxon>Pseudomonadati</taxon>
        <taxon>Pseudomonadota</taxon>
        <taxon>Gammaproteobacteria</taxon>
        <taxon>Pasteurellales</taxon>
        <taxon>Pasteurellaceae</taxon>
        <taxon>Haemophilus</taxon>
    </lineage>
</organism>
<reference evidence="3" key="1">
    <citation type="submission" date="2003-06" db="EMBL/GenBank/DDBJ databases">
        <title>The complete genome sequence of Haemophilus ducreyi.</title>
        <authorList>
            <person name="Munson R.S. Jr."/>
            <person name="Ray W.C."/>
            <person name="Mahairas G."/>
            <person name="Sabo P."/>
            <person name="Mungur R."/>
            <person name="Johnson L."/>
            <person name="Nguyen D."/>
            <person name="Wang J."/>
            <person name="Forst C."/>
            <person name="Hood L."/>
        </authorList>
    </citation>
    <scope>NUCLEOTIDE SEQUENCE [LARGE SCALE GENOMIC DNA]</scope>
    <source>
        <strain evidence="3">35000HP / ATCC 700724</strain>
    </source>
</reference>